<keyword evidence="6" id="KW-1185">Reference proteome</keyword>
<dbReference type="Pfam" id="PF00640">
    <property type="entry name" value="PID"/>
    <property type="match status" value="1"/>
</dbReference>
<evidence type="ECO:0000313" key="6">
    <source>
        <dbReference type="Proteomes" id="UP000694393"/>
    </source>
</evidence>
<dbReference type="Pfam" id="PF00017">
    <property type="entry name" value="SH2"/>
    <property type="match status" value="1"/>
</dbReference>
<dbReference type="Gene3D" id="2.30.29.30">
    <property type="entry name" value="Pleckstrin-homology domain (PH domain)/Phosphotyrosine-binding domain (PTB)"/>
    <property type="match status" value="1"/>
</dbReference>
<reference evidence="5" key="2">
    <citation type="submission" date="2025-09" db="UniProtKB">
        <authorList>
            <consortium name="Ensembl"/>
        </authorList>
    </citation>
    <scope>IDENTIFICATION</scope>
</reference>
<dbReference type="InterPro" id="IPR011993">
    <property type="entry name" value="PH-like_dom_sf"/>
</dbReference>
<dbReference type="InterPro" id="IPR000980">
    <property type="entry name" value="SH2"/>
</dbReference>
<dbReference type="PANTHER" id="PTHR15832:SF3">
    <property type="entry name" value="SH2 DOMAIN-CONTAINING PROTEIN 5"/>
    <property type="match status" value="1"/>
</dbReference>
<dbReference type="GO" id="GO:0014069">
    <property type="term" value="C:postsynaptic density"/>
    <property type="evidence" value="ECO:0007669"/>
    <property type="project" value="TreeGrafter"/>
</dbReference>
<evidence type="ECO:0000313" key="5">
    <source>
        <dbReference type="Ensembl" id="ENSPCEP00000013290.1"/>
    </source>
</evidence>
<dbReference type="Proteomes" id="UP000694393">
    <property type="component" value="Unplaced"/>
</dbReference>
<reference evidence="5" key="1">
    <citation type="submission" date="2025-08" db="UniProtKB">
        <authorList>
            <consortium name="Ensembl"/>
        </authorList>
    </citation>
    <scope>IDENTIFICATION</scope>
</reference>
<feature type="domain" description="SH2" evidence="4">
    <location>
        <begin position="304"/>
        <end position="381"/>
    </location>
</feature>
<dbReference type="PROSITE" id="PS01179">
    <property type="entry name" value="PID"/>
    <property type="match status" value="1"/>
</dbReference>
<dbReference type="SMART" id="SM00252">
    <property type="entry name" value="SH2"/>
    <property type="match status" value="1"/>
</dbReference>
<sequence length="435" mass="49459">MQSPVKTRVGTPSHKPQIHVQVLKPPLFPPTPECGSYVGSFTVEDLDLQQKVWMIQRQLQSLKDCPRRRSVMVKFSLQGLKIYSAEGETLLMAHALRRILYTTWQPLDCQFAFVARNPHSPANKLFCHLFMGSQPSQVQILHMLLCRSFQLYHLLMHPEEQDWPLGVHTQVEPGRPLEASLGSRVVREPLNPEEVSQNVNALVSFRRLPCPTDSNFLGSRLELEERDGAGSSRPWNLYCSPMLVRKKAIRSKVIRSGAYRDCTYETQLHQSAREMFPPSWENKGSRSSLIYLSENESNLVENVWSFSGIARDCGIKLLRRDVLGAFLLRAEPGSASQWCLSVRTQCGVIPYHIFKNHQGKYCVEHLNMEFPSMEMLLEHYSGIQGGFFCCLSAGRINHCYEAQDCTVESGWREQLSPHKTLCAAVPVNPRSSSRS</sequence>
<dbReference type="Gene3D" id="3.30.505.10">
    <property type="entry name" value="SH2 domain"/>
    <property type="match status" value="1"/>
</dbReference>
<dbReference type="PROSITE" id="PS50001">
    <property type="entry name" value="SH2"/>
    <property type="match status" value="1"/>
</dbReference>
<evidence type="ECO:0000259" key="3">
    <source>
        <dbReference type="PROSITE" id="PS01179"/>
    </source>
</evidence>
<evidence type="ECO:0000259" key="4">
    <source>
        <dbReference type="PROSITE" id="PS50001"/>
    </source>
</evidence>
<dbReference type="CDD" id="cd00173">
    <property type="entry name" value="SH2"/>
    <property type="match status" value="1"/>
</dbReference>
<evidence type="ECO:0000256" key="1">
    <source>
        <dbReference type="ARBA" id="ARBA00022999"/>
    </source>
</evidence>
<keyword evidence="1 2" id="KW-0727">SH2 domain</keyword>
<dbReference type="AlphaFoldDB" id="A0A8C8VJT1"/>
<dbReference type="SUPFAM" id="SSF50729">
    <property type="entry name" value="PH domain-like"/>
    <property type="match status" value="1"/>
</dbReference>
<dbReference type="InterPro" id="IPR036860">
    <property type="entry name" value="SH2_dom_sf"/>
</dbReference>
<dbReference type="SUPFAM" id="SSF55550">
    <property type="entry name" value="SH2 domain"/>
    <property type="match status" value="1"/>
</dbReference>
<accession>A0A8C8VJT1</accession>
<organism evidence="5 6">
    <name type="scientific">Pelusios castaneus</name>
    <name type="common">West African mud turtle</name>
    <dbReference type="NCBI Taxonomy" id="367368"/>
    <lineage>
        <taxon>Eukaryota</taxon>
        <taxon>Metazoa</taxon>
        <taxon>Chordata</taxon>
        <taxon>Craniata</taxon>
        <taxon>Vertebrata</taxon>
        <taxon>Euteleostomi</taxon>
        <taxon>Archelosauria</taxon>
        <taxon>Testudinata</taxon>
        <taxon>Testudines</taxon>
        <taxon>Pleurodira</taxon>
        <taxon>Pelomedusidae</taxon>
        <taxon>Pelusios</taxon>
    </lineage>
</organism>
<dbReference type="CDD" id="cd13157">
    <property type="entry name" value="PTB_tensin-related"/>
    <property type="match status" value="1"/>
</dbReference>
<name>A0A8C8VJT1_9SAUR</name>
<proteinExistence type="predicted"/>
<dbReference type="InterPro" id="IPR006020">
    <property type="entry name" value="PTB/PI_dom"/>
</dbReference>
<dbReference type="PANTHER" id="PTHR15832">
    <property type="entry name" value="SHC (SRC HOMOLOGY DOMAIN C-TERMINAL) ADAPTOR HOMOLOG"/>
    <property type="match status" value="1"/>
</dbReference>
<evidence type="ECO:0000256" key="2">
    <source>
        <dbReference type="PROSITE-ProRule" id="PRU00191"/>
    </source>
</evidence>
<feature type="domain" description="PID" evidence="3">
    <location>
        <begin position="37"/>
        <end position="130"/>
    </location>
</feature>
<protein>
    <submittedName>
        <fullName evidence="5">SH2 domain containing 5</fullName>
    </submittedName>
</protein>
<dbReference type="Ensembl" id="ENSPCET00000013777.1">
    <property type="protein sequence ID" value="ENSPCEP00000013290.1"/>
    <property type="gene ID" value="ENSPCEG00000010344.1"/>
</dbReference>